<dbReference type="InterPro" id="IPR011250">
    <property type="entry name" value="OMP/PagP_B-barrel"/>
</dbReference>
<dbReference type="Proteomes" id="UP001139125">
    <property type="component" value="Unassembled WGS sequence"/>
</dbReference>
<evidence type="ECO:0000313" key="5">
    <source>
        <dbReference type="Proteomes" id="UP001139125"/>
    </source>
</evidence>
<evidence type="ECO:0000256" key="1">
    <source>
        <dbReference type="ARBA" id="ARBA00022729"/>
    </source>
</evidence>
<comment type="caution">
    <text evidence="4">The sequence shown here is derived from an EMBL/GenBank/DDBJ whole genome shotgun (WGS) entry which is preliminary data.</text>
</comment>
<dbReference type="Gene3D" id="2.40.160.20">
    <property type="match status" value="1"/>
</dbReference>
<feature type="chain" id="PRO_5040858464" evidence="2">
    <location>
        <begin position="24"/>
        <end position="160"/>
    </location>
</feature>
<accession>A0A9X2L5P6</accession>
<keyword evidence="5" id="KW-1185">Reference proteome</keyword>
<dbReference type="Pfam" id="PF13505">
    <property type="entry name" value="OMP_b-brl"/>
    <property type="match status" value="1"/>
</dbReference>
<feature type="signal peptide" evidence="2">
    <location>
        <begin position="1"/>
        <end position="23"/>
    </location>
</feature>
<dbReference type="EMBL" id="JANDBC010000003">
    <property type="protein sequence ID" value="MCP9292838.1"/>
    <property type="molecule type" value="Genomic_DNA"/>
</dbReference>
<dbReference type="RefSeq" id="WP_255135737.1">
    <property type="nucleotide sequence ID" value="NZ_JANDBC010000003.1"/>
</dbReference>
<dbReference type="InterPro" id="IPR027385">
    <property type="entry name" value="Beta-barrel_OMP"/>
</dbReference>
<gene>
    <name evidence="4" type="ORF">NM125_14705</name>
</gene>
<proteinExistence type="predicted"/>
<keyword evidence="1 2" id="KW-0732">Signal</keyword>
<feature type="domain" description="Outer membrane protein beta-barrel" evidence="3">
    <location>
        <begin position="43"/>
        <end position="149"/>
    </location>
</feature>
<sequence>MNFSKVCTILLGIILGLSFSAQAQSIPETGSFGIRANLTGQNSIEMPYMLNESLSLAPYLGFSTTQDQSTNVSVGIRPRYYASTSNALSTYFTGTLGFTNTSFSNTNNSVTDFNLGVGYGAEYFFSNQFSVSADANLNSRFGDSATNLSTGARVSATFYF</sequence>
<evidence type="ECO:0000259" key="3">
    <source>
        <dbReference type="Pfam" id="PF13505"/>
    </source>
</evidence>
<evidence type="ECO:0000313" key="4">
    <source>
        <dbReference type="EMBL" id="MCP9292838.1"/>
    </source>
</evidence>
<dbReference type="SUPFAM" id="SSF56925">
    <property type="entry name" value="OMPA-like"/>
    <property type="match status" value="1"/>
</dbReference>
<organism evidence="4 5">
    <name type="scientific">Gracilimonas sediminicola</name>
    <dbReference type="NCBI Taxonomy" id="2952158"/>
    <lineage>
        <taxon>Bacteria</taxon>
        <taxon>Pseudomonadati</taxon>
        <taxon>Balneolota</taxon>
        <taxon>Balneolia</taxon>
        <taxon>Balneolales</taxon>
        <taxon>Balneolaceae</taxon>
        <taxon>Gracilimonas</taxon>
    </lineage>
</organism>
<evidence type="ECO:0000256" key="2">
    <source>
        <dbReference type="SAM" id="SignalP"/>
    </source>
</evidence>
<protein>
    <submittedName>
        <fullName evidence="4">Porin family protein</fullName>
    </submittedName>
</protein>
<reference evidence="4" key="1">
    <citation type="submission" date="2022-06" db="EMBL/GenBank/DDBJ databases">
        <title>Gracilimonas sp. CAU 1638 isolated from sea sediment.</title>
        <authorList>
            <person name="Kim W."/>
        </authorList>
    </citation>
    <scope>NUCLEOTIDE SEQUENCE</scope>
    <source>
        <strain evidence="4">CAU 1638</strain>
    </source>
</reference>
<dbReference type="AlphaFoldDB" id="A0A9X2L5P6"/>
<name>A0A9X2L5P6_9BACT</name>